<evidence type="ECO:0000256" key="1">
    <source>
        <dbReference type="SAM" id="SignalP"/>
    </source>
</evidence>
<evidence type="ECO:0000313" key="3">
    <source>
        <dbReference type="EMBL" id="AEM41458.1"/>
    </source>
</evidence>
<proteinExistence type="predicted"/>
<dbReference type="SUPFAM" id="SSF50494">
    <property type="entry name" value="Trypsin-like serine proteases"/>
    <property type="match status" value="1"/>
</dbReference>
<dbReference type="InterPro" id="IPR009003">
    <property type="entry name" value="Peptidase_S1_PA"/>
</dbReference>
<evidence type="ECO:0000259" key="2">
    <source>
        <dbReference type="Pfam" id="PF01471"/>
    </source>
</evidence>
<dbReference type="EMBL" id="CP002018">
    <property type="protein sequence ID" value="AEM41458.1"/>
    <property type="molecule type" value="Genomic_DNA"/>
</dbReference>
<dbReference type="Proteomes" id="UP000000692">
    <property type="component" value="Chromosome"/>
</dbReference>
<reference evidence="3 4" key="1">
    <citation type="journal article" date="2011" name="J. Bacteriol.">
        <title>Complete genome sequence of the industrial strain Ketogulonicigenium vulgare WSH-001.</title>
        <authorList>
            <person name="Liu L."/>
            <person name="Li Y."/>
            <person name="Zhang J."/>
            <person name="Zhou Z."/>
            <person name="Liu J."/>
            <person name="Li X."/>
            <person name="Zhou J."/>
            <person name="Du G."/>
            <person name="Wang L."/>
            <person name="Chen J."/>
        </authorList>
    </citation>
    <scope>NUCLEOTIDE SEQUENCE [LARGE SCALE GENOMIC DNA]</scope>
    <source>
        <strain evidence="3 4">WSH-001</strain>
    </source>
</reference>
<dbReference type="AlphaFoldDB" id="F9YA47"/>
<dbReference type="SUPFAM" id="SSF47090">
    <property type="entry name" value="PGBD-like"/>
    <property type="match status" value="1"/>
</dbReference>
<feature type="chain" id="PRO_5003395891" evidence="1">
    <location>
        <begin position="28"/>
        <end position="588"/>
    </location>
</feature>
<name>F9YA47_KETVW</name>
<dbReference type="HOGENOM" id="CLU_481290_0_0_5"/>
<feature type="signal peptide" evidence="1">
    <location>
        <begin position="1"/>
        <end position="27"/>
    </location>
</feature>
<dbReference type="eggNOG" id="COG0265">
    <property type="taxonomic scope" value="Bacteria"/>
</dbReference>
<organism evidence="3 4">
    <name type="scientific">Ketogulonicigenium vulgare (strain WSH-001)</name>
    <dbReference type="NCBI Taxonomy" id="759362"/>
    <lineage>
        <taxon>Bacteria</taxon>
        <taxon>Pseudomonadati</taxon>
        <taxon>Pseudomonadota</taxon>
        <taxon>Alphaproteobacteria</taxon>
        <taxon>Rhodobacterales</taxon>
        <taxon>Roseobacteraceae</taxon>
        <taxon>Ketogulonicigenium</taxon>
    </lineage>
</organism>
<dbReference type="Gene3D" id="1.10.101.10">
    <property type="entry name" value="PGBD-like superfamily/PGBD"/>
    <property type="match status" value="1"/>
</dbReference>
<evidence type="ECO:0000313" key="4">
    <source>
        <dbReference type="Proteomes" id="UP000000692"/>
    </source>
</evidence>
<dbReference type="RefSeq" id="WP_014537896.1">
    <property type="nucleotide sequence ID" value="NC_017384.1"/>
</dbReference>
<keyword evidence="4" id="KW-1185">Reference proteome</keyword>
<dbReference type="Pfam" id="PF01471">
    <property type="entry name" value="PG_binding_1"/>
    <property type="match status" value="1"/>
</dbReference>
<dbReference type="Gene3D" id="2.40.10.10">
    <property type="entry name" value="Trypsin-like serine proteases"/>
    <property type="match status" value="1"/>
</dbReference>
<dbReference type="InterPro" id="IPR036366">
    <property type="entry name" value="PGBDSf"/>
</dbReference>
<dbReference type="eggNOG" id="COG3409">
    <property type="taxonomic scope" value="Bacteria"/>
</dbReference>
<dbReference type="InterPro" id="IPR036365">
    <property type="entry name" value="PGBD-like_sf"/>
</dbReference>
<dbReference type="Pfam" id="PF13365">
    <property type="entry name" value="Trypsin_2"/>
    <property type="match status" value="1"/>
</dbReference>
<keyword evidence="1" id="KW-0732">Signal</keyword>
<dbReference type="InterPro" id="IPR002477">
    <property type="entry name" value="Peptidoglycan-bd-like"/>
</dbReference>
<dbReference type="KEGG" id="kvl:KVU_1619"/>
<dbReference type="InterPro" id="IPR043504">
    <property type="entry name" value="Peptidase_S1_PA_chymotrypsin"/>
</dbReference>
<feature type="domain" description="Peptidoglycan binding-like" evidence="2">
    <location>
        <begin position="182"/>
        <end position="234"/>
    </location>
</feature>
<sequence length="588" mass="60767">MLPRLRVALHHLVFAAMLCISAGSATAQDSTRAYIQVEAQPTLAMAQQRVRAYAGALPDVSGWALPSGWYAIVLGPYSRTDAAIYLDQLMTEAQAPNDSYIVDGAQFRQQFWPIGLGVASTPLPIPMNSGRPVNVPPPGPAPVTPLPVTPQPINPQPAPTAQAETVEQALAAEGALSNGDKRLLQSAMRDAGVYGGAIDGLFGRGTRDAMAAWQAQNGYSPLTGVLTTDQRAALMAQYNAVLDDLGIERTVYDMAGIEIDLPTAVVNFQEVTPPFARWQSDDGAYAVLLISQPGDRARLASLAATLQSLPFVPAGADVQVSATGLSITGASGDSRIRIEAGLHDGAIKGYGLIWPAADPAFDRLFARMQQSFRAIPGVLAAPAAAAQADTALTAGLSLDAPRLVQAGIYIDAQGLVLTAAAPLAQCSRIALNGDTPARITQTAGEMALLQPELRIAPTAVARFATPQDGAAITGAGYPYGHTLAQASTTPGQITALDGLTGTADHLRLTMQATAGDIGGPLLDAGGDVVGMLLPQTAGLPQTVQIAASSGAIARLINAPAPLAVISAPIAPEAVSTRARLITAQISCW</sequence>
<protein>
    <submittedName>
        <fullName evidence="3">Peptidoglycan binding domain protein</fullName>
    </submittedName>
</protein>
<accession>F9YA47</accession>
<dbReference type="OrthoDB" id="6810892at2"/>
<gene>
    <name evidence="3" type="ordered locus">KVU_1619</name>
</gene>